<accession>G2XUA0</accession>
<evidence type="ECO:0000313" key="1">
    <source>
        <dbReference type="EMBL" id="CCD44042.1"/>
    </source>
</evidence>
<evidence type="ECO:0000313" key="2">
    <source>
        <dbReference type="Proteomes" id="UP000008177"/>
    </source>
</evidence>
<sequence length="53" mass="6110">MLSSLFHRRSYESMIWYIRNTPYASAIHVNDENAETLPTSLISLSQPVDFYSG</sequence>
<dbReference type="InParanoid" id="G2XUA0"/>
<dbReference type="Proteomes" id="UP000008177">
    <property type="component" value="Unplaced contigs"/>
</dbReference>
<name>G2XUA0_BOTF4</name>
<dbReference type="EMBL" id="FQ790269">
    <property type="protein sequence ID" value="CCD44042.1"/>
    <property type="molecule type" value="Genomic_DNA"/>
</dbReference>
<dbReference type="HOGENOM" id="CLU_3068357_0_0_1"/>
<protein>
    <submittedName>
        <fullName evidence="1">Uncharacterized protein</fullName>
    </submittedName>
</protein>
<organism evidence="1 2">
    <name type="scientific">Botryotinia fuckeliana (strain T4)</name>
    <name type="common">Noble rot fungus</name>
    <name type="synonym">Botrytis cinerea</name>
    <dbReference type="NCBI Taxonomy" id="999810"/>
    <lineage>
        <taxon>Eukaryota</taxon>
        <taxon>Fungi</taxon>
        <taxon>Dikarya</taxon>
        <taxon>Ascomycota</taxon>
        <taxon>Pezizomycotina</taxon>
        <taxon>Leotiomycetes</taxon>
        <taxon>Helotiales</taxon>
        <taxon>Sclerotiniaceae</taxon>
        <taxon>Botrytis</taxon>
    </lineage>
</organism>
<gene>
    <name evidence="1" type="ORF">BofuT4_uP059890.1</name>
</gene>
<reference evidence="2" key="1">
    <citation type="journal article" date="2011" name="PLoS Genet.">
        <title>Genomic analysis of the necrotrophic fungal pathogens Sclerotinia sclerotiorum and Botrytis cinerea.</title>
        <authorList>
            <person name="Amselem J."/>
            <person name="Cuomo C.A."/>
            <person name="van Kan J.A."/>
            <person name="Viaud M."/>
            <person name="Benito E.P."/>
            <person name="Couloux A."/>
            <person name="Coutinho P.M."/>
            <person name="de Vries R.P."/>
            <person name="Dyer P.S."/>
            <person name="Fillinger S."/>
            <person name="Fournier E."/>
            <person name="Gout L."/>
            <person name="Hahn M."/>
            <person name="Kohn L."/>
            <person name="Lapalu N."/>
            <person name="Plummer K.M."/>
            <person name="Pradier J.M."/>
            <person name="Quevillon E."/>
            <person name="Sharon A."/>
            <person name="Simon A."/>
            <person name="ten Have A."/>
            <person name="Tudzynski B."/>
            <person name="Tudzynski P."/>
            <person name="Wincker P."/>
            <person name="Andrew M."/>
            <person name="Anthouard V."/>
            <person name="Beever R.E."/>
            <person name="Beffa R."/>
            <person name="Benoit I."/>
            <person name="Bouzid O."/>
            <person name="Brault B."/>
            <person name="Chen Z."/>
            <person name="Choquer M."/>
            <person name="Collemare J."/>
            <person name="Cotton P."/>
            <person name="Danchin E.G."/>
            <person name="Da Silva C."/>
            <person name="Gautier A."/>
            <person name="Giraud C."/>
            <person name="Giraud T."/>
            <person name="Gonzalez C."/>
            <person name="Grossetete S."/>
            <person name="Guldener U."/>
            <person name="Henrissat B."/>
            <person name="Howlett B.J."/>
            <person name="Kodira C."/>
            <person name="Kretschmer M."/>
            <person name="Lappartient A."/>
            <person name="Leroch M."/>
            <person name="Levis C."/>
            <person name="Mauceli E."/>
            <person name="Neuveglise C."/>
            <person name="Oeser B."/>
            <person name="Pearson M."/>
            <person name="Poulain J."/>
            <person name="Poussereau N."/>
            <person name="Quesneville H."/>
            <person name="Rascle C."/>
            <person name="Schumacher J."/>
            <person name="Segurens B."/>
            <person name="Sexton A."/>
            <person name="Silva E."/>
            <person name="Sirven C."/>
            <person name="Soanes D.M."/>
            <person name="Talbot N.J."/>
            <person name="Templeton M."/>
            <person name="Yandava C."/>
            <person name="Yarden O."/>
            <person name="Zeng Q."/>
            <person name="Rollins J.A."/>
            <person name="Lebrun M.H."/>
            <person name="Dickman M."/>
        </authorList>
    </citation>
    <scope>NUCLEOTIDE SEQUENCE [LARGE SCALE GENOMIC DNA]</scope>
    <source>
        <strain evidence="2">T4</strain>
    </source>
</reference>
<dbReference type="AlphaFoldDB" id="G2XUA0"/>
<proteinExistence type="predicted"/>